<evidence type="ECO:0000313" key="7">
    <source>
        <dbReference type="EMBL" id="KAG5402479.1"/>
    </source>
</evidence>
<dbReference type="InterPro" id="IPR004146">
    <property type="entry name" value="DC1"/>
</dbReference>
<proteinExistence type="predicted"/>
<keyword evidence="4" id="KW-0862">Zinc</keyword>
<dbReference type="SMART" id="SM00249">
    <property type="entry name" value="PHD"/>
    <property type="match status" value="2"/>
</dbReference>
<feature type="domain" description="Zinc finger PHD-type" evidence="6">
    <location>
        <begin position="26"/>
        <end position="91"/>
    </location>
</feature>
<organism evidence="7 8">
    <name type="scientific">Brassica rapa subsp. trilocularis</name>
    <dbReference type="NCBI Taxonomy" id="1813537"/>
    <lineage>
        <taxon>Eukaryota</taxon>
        <taxon>Viridiplantae</taxon>
        <taxon>Streptophyta</taxon>
        <taxon>Embryophyta</taxon>
        <taxon>Tracheophyta</taxon>
        <taxon>Spermatophyta</taxon>
        <taxon>Magnoliopsida</taxon>
        <taxon>eudicotyledons</taxon>
        <taxon>Gunneridae</taxon>
        <taxon>Pentapetalae</taxon>
        <taxon>rosids</taxon>
        <taxon>malvids</taxon>
        <taxon>Brassicales</taxon>
        <taxon>Brassicaceae</taxon>
        <taxon>Brassiceae</taxon>
        <taxon>Brassica</taxon>
    </lineage>
</organism>
<evidence type="ECO:0000313" key="8">
    <source>
        <dbReference type="Proteomes" id="UP000823674"/>
    </source>
</evidence>
<evidence type="ECO:0000256" key="1">
    <source>
        <dbReference type="ARBA" id="ARBA00022723"/>
    </source>
</evidence>
<dbReference type="InterPro" id="IPR001965">
    <property type="entry name" value="Znf_PHD"/>
</dbReference>
<dbReference type="Proteomes" id="UP000823674">
    <property type="component" value="Chromosome A04"/>
</dbReference>
<evidence type="ECO:0000256" key="2">
    <source>
        <dbReference type="ARBA" id="ARBA00022737"/>
    </source>
</evidence>
<evidence type="ECO:0000256" key="4">
    <source>
        <dbReference type="ARBA" id="ARBA00022833"/>
    </source>
</evidence>
<comment type="caution">
    <text evidence="7">The sequence shown here is derived from an EMBL/GenBank/DDBJ whole genome shotgun (WGS) entry which is preliminary data.</text>
</comment>
<dbReference type="InterPro" id="IPR046349">
    <property type="entry name" value="C1-like_sf"/>
</dbReference>
<reference evidence="7 8" key="1">
    <citation type="submission" date="2021-03" db="EMBL/GenBank/DDBJ databases">
        <authorList>
            <person name="King G.J."/>
            <person name="Bancroft I."/>
            <person name="Baten A."/>
            <person name="Bloomfield J."/>
            <person name="Borpatragohain P."/>
            <person name="He Z."/>
            <person name="Irish N."/>
            <person name="Irwin J."/>
            <person name="Liu K."/>
            <person name="Mauleon R.P."/>
            <person name="Moore J."/>
            <person name="Morris R."/>
            <person name="Ostergaard L."/>
            <person name="Wang B."/>
            <person name="Wells R."/>
        </authorList>
    </citation>
    <scope>NUCLEOTIDE SEQUENCE [LARGE SCALE GENOMIC DNA]</scope>
    <source>
        <strain evidence="7">R-o-18</strain>
        <tissue evidence="7">Leaf</tissue>
    </source>
</reference>
<protein>
    <recommendedName>
        <fullName evidence="6">Zinc finger PHD-type domain-containing protein</fullName>
    </recommendedName>
</protein>
<keyword evidence="2" id="KW-0677">Repeat</keyword>
<keyword evidence="1" id="KW-0479">Metal-binding</keyword>
<evidence type="ECO:0000256" key="5">
    <source>
        <dbReference type="SAM" id="MobiDB-lite"/>
    </source>
</evidence>
<evidence type="ECO:0000259" key="6">
    <source>
        <dbReference type="SMART" id="SM00249"/>
    </source>
</evidence>
<keyword evidence="8" id="KW-1185">Reference proteome</keyword>
<dbReference type="PANTHER" id="PTHR46288">
    <property type="entry name" value="PHORBOL-ESTER/DAG-TYPE DOMAIN-CONTAINING PROTEIN"/>
    <property type="match status" value="1"/>
</dbReference>
<gene>
    <name evidence="7" type="primary">A04p039270.1_BraROA</name>
    <name evidence="7" type="ORF">IGI04_017086</name>
</gene>
<name>A0ABQ7MYB0_BRACM</name>
<dbReference type="EMBL" id="JADBGQ010000004">
    <property type="protein sequence ID" value="KAG5402479.1"/>
    <property type="molecule type" value="Genomic_DNA"/>
</dbReference>
<feature type="region of interest" description="Disordered" evidence="5">
    <location>
        <begin position="120"/>
        <end position="149"/>
    </location>
</feature>
<feature type="domain" description="Zinc finger PHD-type" evidence="6">
    <location>
        <begin position="293"/>
        <end position="358"/>
    </location>
</feature>
<evidence type="ECO:0000256" key="3">
    <source>
        <dbReference type="ARBA" id="ARBA00022771"/>
    </source>
</evidence>
<feature type="compositionally biased region" description="Gly residues" evidence="5">
    <location>
        <begin position="125"/>
        <end position="142"/>
    </location>
</feature>
<sequence>MTSKKPSHSDHPLTLLHSPPYGHSYTCDACGQYGSGFTYNCSECQYDVHVGCAFIPETVKREDHDHPLTLVYNTPCKGREDGAMFICDVCEEDMSENLWVYYCKECDYGTHVHSCAVYEDHQPKKGGGGGGEEGRGGGGGGESSSAAARMKSLMKAQDEMAALQLEARIRKNTNDAILEDSPTSHKTTKTLDTYQEHMGSGKTRANPTNRPTVRHPSHDHPLRVFKSQEGDEIICSGCELELIGQAYKCTKSECNYFLHKSCFDLPGETLHKSHPNHPLTLVHSPPYDQSIFSCDACGEHGSGFTYHCSKCQYDVHVGCAFVPVTVQREDHEHPLTLLYNTPCKGREDGVTFICDVCEEDMQEHLWVYYCKECDYGTHVRSCATYEDTAPKKGEEKGETSSAASEVKSEMDAKMEMAMMQVQLDAIDAAGSYVGSWEPRRKYYW</sequence>
<dbReference type="Pfam" id="PF03107">
    <property type="entry name" value="C1_2"/>
    <property type="match status" value="5"/>
</dbReference>
<dbReference type="SUPFAM" id="SSF57889">
    <property type="entry name" value="Cysteine-rich domain"/>
    <property type="match status" value="5"/>
</dbReference>
<dbReference type="PANTHER" id="PTHR46288:SF36">
    <property type="entry name" value="CYSTEINE_HISTIDINE-RICH C1 DOMAIN FAMILY PROTEIN"/>
    <property type="match status" value="1"/>
</dbReference>
<keyword evidence="3" id="KW-0863">Zinc-finger</keyword>
<accession>A0ABQ7MYB0</accession>
<feature type="region of interest" description="Disordered" evidence="5">
    <location>
        <begin position="198"/>
        <end position="220"/>
    </location>
</feature>